<evidence type="ECO:0000313" key="3">
    <source>
        <dbReference type="Proteomes" id="UP000198641"/>
    </source>
</evidence>
<protein>
    <recommendedName>
        <fullName evidence="5">YfcL protein</fullName>
    </recommendedName>
</protein>
<evidence type="ECO:0008006" key="5">
    <source>
        <dbReference type="Google" id="ProtNLM"/>
    </source>
</evidence>
<evidence type="ECO:0000313" key="4">
    <source>
        <dbReference type="Proteomes" id="UP000249700"/>
    </source>
</evidence>
<reference evidence="1 4" key="2">
    <citation type="submission" date="2018-06" db="EMBL/GenBank/DDBJ databases">
        <title>Comparative analysis of microorganisms from saline springs in Andes Mountain Range, Colombia.</title>
        <authorList>
            <person name="Rubin E."/>
        </authorList>
    </citation>
    <scope>NUCLEOTIDE SEQUENCE [LARGE SCALE GENOMIC DNA]</scope>
    <source>
        <strain evidence="1 4">USBA-857</strain>
    </source>
</reference>
<organism evidence="2 3">
    <name type="scientific">Onishia taeanensis</name>
    <dbReference type="NCBI Taxonomy" id="284577"/>
    <lineage>
        <taxon>Bacteria</taxon>
        <taxon>Pseudomonadati</taxon>
        <taxon>Pseudomonadota</taxon>
        <taxon>Gammaproteobacteria</taxon>
        <taxon>Oceanospirillales</taxon>
        <taxon>Halomonadaceae</taxon>
        <taxon>Onishia</taxon>
    </lineage>
</organism>
<keyword evidence="3" id="KW-1185">Reference proteome</keyword>
<accession>A0A1G7QID2</accession>
<evidence type="ECO:0000313" key="2">
    <source>
        <dbReference type="EMBL" id="SDF98236.1"/>
    </source>
</evidence>
<sequence length="96" mass="10876">MSDPLARRADAIHHALLDMERQATDEQLFPLGYLIPQIPLVMEMVEYDPEEVLAEDFDAIFHEWLESTFGQDAMSANDQDEIRRLLAQACAQADAA</sequence>
<name>A0A1G7QID2_9GAMM</name>
<gene>
    <name evidence="1" type="ORF">BCL93_10744</name>
    <name evidence="2" type="ORF">SAMN05216571_103274</name>
</gene>
<reference evidence="2 3" key="1">
    <citation type="submission" date="2016-10" db="EMBL/GenBank/DDBJ databases">
        <authorList>
            <person name="de Groot N.N."/>
        </authorList>
    </citation>
    <scope>NUCLEOTIDE SEQUENCE [LARGE SCALE GENOMIC DNA]</scope>
    <source>
        <strain evidence="2 3">BH539</strain>
    </source>
</reference>
<dbReference type="STRING" id="284577.SAMN05216571_103274"/>
<dbReference type="Proteomes" id="UP000198641">
    <property type="component" value="Unassembled WGS sequence"/>
</dbReference>
<evidence type="ECO:0000313" key="1">
    <source>
        <dbReference type="EMBL" id="RAR60240.1"/>
    </source>
</evidence>
<dbReference type="EMBL" id="QLSX01000007">
    <property type="protein sequence ID" value="RAR60240.1"/>
    <property type="molecule type" value="Genomic_DNA"/>
</dbReference>
<dbReference type="OrthoDB" id="6182985at2"/>
<dbReference type="AlphaFoldDB" id="A0A1G7QID2"/>
<dbReference type="Proteomes" id="UP000249700">
    <property type="component" value="Unassembled WGS sequence"/>
</dbReference>
<proteinExistence type="predicted"/>
<dbReference type="RefSeq" id="WP_092524118.1">
    <property type="nucleotide sequence ID" value="NZ_FNCI01000003.1"/>
</dbReference>
<dbReference type="EMBL" id="FNCI01000003">
    <property type="protein sequence ID" value="SDF98236.1"/>
    <property type="molecule type" value="Genomic_DNA"/>
</dbReference>